<keyword evidence="2" id="KW-1185">Reference proteome</keyword>
<protein>
    <submittedName>
        <fullName evidence="1">Uncharacterized protein</fullName>
    </submittedName>
</protein>
<gene>
    <name evidence="1" type="ORF">GCM10009843_30500</name>
</gene>
<organism evidence="1 2">
    <name type="scientific">Nocardioides bigeumensis</name>
    <dbReference type="NCBI Taxonomy" id="433657"/>
    <lineage>
        <taxon>Bacteria</taxon>
        <taxon>Bacillati</taxon>
        <taxon>Actinomycetota</taxon>
        <taxon>Actinomycetes</taxon>
        <taxon>Propionibacteriales</taxon>
        <taxon>Nocardioidaceae</taxon>
        <taxon>Nocardioides</taxon>
    </lineage>
</organism>
<reference evidence="2" key="1">
    <citation type="journal article" date="2019" name="Int. J. Syst. Evol. Microbiol.">
        <title>The Global Catalogue of Microorganisms (GCM) 10K type strain sequencing project: providing services to taxonomists for standard genome sequencing and annotation.</title>
        <authorList>
            <consortium name="The Broad Institute Genomics Platform"/>
            <consortium name="The Broad Institute Genome Sequencing Center for Infectious Disease"/>
            <person name="Wu L."/>
            <person name="Ma J."/>
        </authorList>
    </citation>
    <scope>NUCLEOTIDE SEQUENCE [LARGE SCALE GENOMIC DNA]</scope>
    <source>
        <strain evidence="2">JCM 16021</strain>
    </source>
</reference>
<dbReference type="Proteomes" id="UP001500575">
    <property type="component" value="Unassembled WGS sequence"/>
</dbReference>
<name>A0ABP5KAG3_9ACTN</name>
<dbReference type="EMBL" id="BAAAQQ010000013">
    <property type="protein sequence ID" value="GAA2129182.1"/>
    <property type="molecule type" value="Genomic_DNA"/>
</dbReference>
<evidence type="ECO:0000313" key="1">
    <source>
        <dbReference type="EMBL" id="GAA2129182.1"/>
    </source>
</evidence>
<sequence>MTFVLGLLAVLGALTIAAAAGSLHVVKEFADVPVDLLRSLRLRLMTRSLLT</sequence>
<proteinExistence type="predicted"/>
<comment type="caution">
    <text evidence="1">The sequence shown here is derived from an EMBL/GenBank/DDBJ whole genome shotgun (WGS) entry which is preliminary data.</text>
</comment>
<accession>A0ABP5KAG3</accession>
<evidence type="ECO:0000313" key="2">
    <source>
        <dbReference type="Proteomes" id="UP001500575"/>
    </source>
</evidence>